<keyword evidence="2" id="KW-1133">Transmembrane helix</keyword>
<dbReference type="InterPro" id="IPR010445">
    <property type="entry name" value="LapA_dom"/>
</dbReference>
<evidence type="ECO:0000256" key="1">
    <source>
        <dbReference type="SAM" id="MobiDB-lite"/>
    </source>
</evidence>
<dbReference type="GO" id="GO:0005886">
    <property type="term" value="C:plasma membrane"/>
    <property type="evidence" value="ECO:0007669"/>
    <property type="project" value="InterPro"/>
</dbReference>
<feature type="region of interest" description="Disordered" evidence="1">
    <location>
        <begin position="1"/>
        <end position="20"/>
    </location>
</feature>
<dbReference type="Pfam" id="PF06305">
    <property type="entry name" value="LapA_dom"/>
    <property type="match status" value="1"/>
</dbReference>
<protein>
    <submittedName>
        <fullName evidence="3">Uncharacterized protein</fullName>
    </submittedName>
</protein>
<feature type="transmembrane region" description="Helical" evidence="2">
    <location>
        <begin position="68"/>
        <end position="91"/>
    </location>
</feature>
<organism evidence="3 4">
    <name type="scientific">Mycolicibacillus koreensis</name>
    <dbReference type="NCBI Taxonomy" id="1069220"/>
    <lineage>
        <taxon>Bacteria</taxon>
        <taxon>Bacillati</taxon>
        <taxon>Actinomycetota</taxon>
        <taxon>Actinomycetes</taxon>
        <taxon>Mycobacteriales</taxon>
        <taxon>Mycobacteriaceae</taxon>
        <taxon>Mycolicibacillus</taxon>
    </lineage>
</organism>
<sequence length="108" mass="11462">MSNTPPVPPPAPKHPAAPPQPKITRASALWVSLIGGFLVLIVLLIFIAQNTDAVQLTFLGWHWSMATGVAILVAAVAGGLITALAGTVRIYQLRRQTKKTVSATTRAR</sequence>
<dbReference type="AlphaFoldDB" id="A0A7I7SJE7"/>
<dbReference type="Proteomes" id="UP000193577">
    <property type="component" value="Unassembled WGS sequence"/>
</dbReference>
<dbReference type="RefSeq" id="WP_085304952.1">
    <property type="nucleotide sequence ID" value="NZ_AP022594.1"/>
</dbReference>
<name>A0A7I7SJE7_9MYCO</name>
<feature type="transmembrane region" description="Helical" evidence="2">
    <location>
        <begin position="28"/>
        <end position="48"/>
    </location>
</feature>
<keyword evidence="2" id="KW-0812">Transmembrane</keyword>
<accession>A0A7I7SJE7</accession>
<evidence type="ECO:0000256" key="2">
    <source>
        <dbReference type="SAM" id="Phobius"/>
    </source>
</evidence>
<comment type="caution">
    <text evidence="3">The sequence shown here is derived from an EMBL/GenBank/DDBJ whole genome shotgun (WGS) entry which is preliminary data.</text>
</comment>
<gene>
    <name evidence="3" type="ORF">B8W67_15855</name>
</gene>
<dbReference type="EMBL" id="NCXO01000041">
    <property type="protein sequence ID" value="OSC31816.1"/>
    <property type="molecule type" value="Genomic_DNA"/>
</dbReference>
<evidence type="ECO:0000313" key="4">
    <source>
        <dbReference type="Proteomes" id="UP000193577"/>
    </source>
</evidence>
<keyword evidence="2" id="KW-0472">Membrane</keyword>
<keyword evidence="4" id="KW-1185">Reference proteome</keyword>
<proteinExistence type="predicted"/>
<evidence type="ECO:0000313" key="3">
    <source>
        <dbReference type="EMBL" id="OSC31816.1"/>
    </source>
</evidence>
<reference evidence="3 4" key="1">
    <citation type="submission" date="2017-04" db="EMBL/GenBank/DDBJ databases">
        <title>The new phylogeny of genus Mycobacterium.</title>
        <authorList>
            <person name="Tortoli E."/>
            <person name="Trovato A."/>
            <person name="Cirillo D.M."/>
        </authorList>
    </citation>
    <scope>NUCLEOTIDE SEQUENCE [LARGE SCALE GENOMIC DNA]</scope>
    <source>
        <strain evidence="3 4">KCTC 19819</strain>
    </source>
</reference>